<sequence>MSNLNQKKRKCISLETKVEIIKKHCEQKIATSILVNTSTISTILSSKEKILEHFEKNLCGTEKKRIKLSSFDDVDKAVLFWFSCCFGCVEIISSVNNTAQNDDSDSDVEEIEKPKKPVISSKEAIDKINDLKDFFLNKNQDFSKIVDFMFNIENVVIEKCNTKQTSIKDFVKKQ</sequence>
<gene>
    <name evidence="1" type="ORF">BpHYR1_042688</name>
</gene>
<dbReference type="EMBL" id="REGN01010312">
    <property type="protein sequence ID" value="RMZ99283.1"/>
    <property type="molecule type" value="Genomic_DNA"/>
</dbReference>
<dbReference type="SUPFAM" id="SSF46689">
    <property type="entry name" value="Homeodomain-like"/>
    <property type="match status" value="1"/>
</dbReference>
<evidence type="ECO:0000313" key="2">
    <source>
        <dbReference type="Proteomes" id="UP000276133"/>
    </source>
</evidence>
<keyword evidence="2" id="KW-1185">Reference proteome</keyword>
<reference evidence="1 2" key="1">
    <citation type="journal article" date="2018" name="Sci. Rep.">
        <title>Genomic signatures of local adaptation to the degree of environmental predictability in rotifers.</title>
        <authorList>
            <person name="Franch-Gras L."/>
            <person name="Hahn C."/>
            <person name="Garcia-Roger E.M."/>
            <person name="Carmona M.J."/>
            <person name="Serra M."/>
            <person name="Gomez A."/>
        </authorList>
    </citation>
    <scope>NUCLEOTIDE SEQUENCE [LARGE SCALE GENOMIC DNA]</scope>
    <source>
        <strain evidence="1">HYR1</strain>
    </source>
</reference>
<dbReference type="AlphaFoldDB" id="A0A3M7PJV9"/>
<protein>
    <submittedName>
        <fullName evidence="1">Tigger transposable element-derived 6</fullName>
    </submittedName>
</protein>
<dbReference type="InterPro" id="IPR009057">
    <property type="entry name" value="Homeodomain-like_sf"/>
</dbReference>
<organism evidence="1 2">
    <name type="scientific">Brachionus plicatilis</name>
    <name type="common">Marine rotifer</name>
    <name type="synonym">Brachionus muelleri</name>
    <dbReference type="NCBI Taxonomy" id="10195"/>
    <lineage>
        <taxon>Eukaryota</taxon>
        <taxon>Metazoa</taxon>
        <taxon>Spiralia</taxon>
        <taxon>Gnathifera</taxon>
        <taxon>Rotifera</taxon>
        <taxon>Eurotatoria</taxon>
        <taxon>Monogononta</taxon>
        <taxon>Pseudotrocha</taxon>
        <taxon>Ploima</taxon>
        <taxon>Brachionidae</taxon>
        <taxon>Brachionus</taxon>
    </lineage>
</organism>
<name>A0A3M7PJV9_BRAPC</name>
<proteinExistence type="predicted"/>
<comment type="caution">
    <text evidence="1">The sequence shown here is derived from an EMBL/GenBank/DDBJ whole genome shotgun (WGS) entry which is preliminary data.</text>
</comment>
<evidence type="ECO:0000313" key="1">
    <source>
        <dbReference type="EMBL" id="RMZ99283.1"/>
    </source>
</evidence>
<dbReference type="Gene3D" id="1.10.10.60">
    <property type="entry name" value="Homeodomain-like"/>
    <property type="match status" value="1"/>
</dbReference>
<dbReference type="OrthoDB" id="125347at2759"/>
<dbReference type="Proteomes" id="UP000276133">
    <property type="component" value="Unassembled WGS sequence"/>
</dbReference>
<accession>A0A3M7PJV9</accession>